<gene>
    <name evidence="2" type="ORF">A0J61_10909</name>
</gene>
<feature type="compositionally biased region" description="Polar residues" evidence="1">
    <location>
        <begin position="1"/>
        <end position="17"/>
    </location>
</feature>
<proteinExistence type="predicted"/>
<dbReference type="InParanoid" id="A0A1C7MW69"/>
<evidence type="ECO:0000313" key="2">
    <source>
        <dbReference type="EMBL" id="OBZ81042.1"/>
    </source>
</evidence>
<sequence length="249" mass="28498">IESALAKSTQALQSSASPVIDQGERYSRPVVDRHESSNEATVEQEDIPYFKDDSPIASVALNDPNEIEEADEPLLLNQRKSRLLRKGPIVQQWVDDAQVKDCDDVVMKLMRVFDTNKISLQGQRNIFKLVILNTLTRKHFRTPNTYRRIISKNSSTTVRYDIYPNGCYLYPVNDSSAVIFPNENCGVARYRNATAINIENRDPTMPPPALVAKKQMAYTSISQALTQLYFDDERSEMLSYRDRFFITLH</sequence>
<name>A0A1C7MW69_9FUNG</name>
<feature type="region of interest" description="Disordered" evidence="1">
    <location>
        <begin position="1"/>
        <end position="47"/>
    </location>
</feature>
<evidence type="ECO:0000256" key="1">
    <source>
        <dbReference type="SAM" id="MobiDB-lite"/>
    </source>
</evidence>
<protein>
    <submittedName>
        <fullName evidence="2">Uncharacterized protein</fullName>
    </submittedName>
</protein>
<reference evidence="2 3" key="1">
    <citation type="submission" date="2016-03" db="EMBL/GenBank/DDBJ databases">
        <title>Choanephora cucurbitarum.</title>
        <authorList>
            <person name="Min B."/>
            <person name="Park H."/>
            <person name="Park J.-H."/>
            <person name="Shin H.-D."/>
            <person name="Choi I.-G."/>
        </authorList>
    </citation>
    <scope>NUCLEOTIDE SEQUENCE [LARGE SCALE GENOMIC DNA]</scope>
    <source>
        <strain evidence="2 3">KUS-F28377</strain>
    </source>
</reference>
<keyword evidence="3" id="KW-1185">Reference proteome</keyword>
<accession>A0A1C7MW69</accession>
<feature type="compositionally biased region" description="Basic and acidic residues" evidence="1">
    <location>
        <begin position="22"/>
        <end position="37"/>
    </location>
</feature>
<dbReference type="Proteomes" id="UP000093000">
    <property type="component" value="Unassembled WGS sequence"/>
</dbReference>
<comment type="caution">
    <text evidence="2">The sequence shown here is derived from an EMBL/GenBank/DDBJ whole genome shotgun (WGS) entry which is preliminary data.</text>
</comment>
<feature type="non-terminal residue" evidence="2">
    <location>
        <position position="1"/>
    </location>
</feature>
<evidence type="ECO:0000313" key="3">
    <source>
        <dbReference type="Proteomes" id="UP000093000"/>
    </source>
</evidence>
<dbReference type="OrthoDB" id="2202621at2759"/>
<organism evidence="2 3">
    <name type="scientific">Choanephora cucurbitarum</name>
    <dbReference type="NCBI Taxonomy" id="101091"/>
    <lineage>
        <taxon>Eukaryota</taxon>
        <taxon>Fungi</taxon>
        <taxon>Fungi incertae sedis</taxon>
        <taxon>Mucoromycota</taxon>
        <taxon>Mucoromycotina</taxon>
        <taxon>Mucoromycetes</taxon>
        <taxon>Mucorales</taxon>
        <taxon>Mucorineae</taxon>
        <taxon>Choanephoraceae</taxon>
        <taxon>Choanephoroideae</taxon>
        <taxon>Choanephora</taxon>
    </lineage>
</organism>
<dbReference type="EMBL" id="LUGH01001505">
    <property type="protein sequence ID" value="OBZ81042.1"/>
    <property type="molecule type" value="Genomic_DNA"/>
</dbReference>
<dbReference type="AlphaFoldDB" id="A0A1C7MW69"/>